<evidence type="ECO:0000313" key="7">
    <source>
        <dbReference type="Proteomes" id="UP000094444"/>
    </source>
</evidence>
<dbReference type="GO" id="GO:0031177">
    <property type="term" value="F:phosphopantetheine binding"/>
    <property type="evidence" value="ECO:0007669"/>
    <property type="project" value="TreeGrafter"/>
</dbReference>
<dbReference type="STRING" id="158607.A0A2P5HYB1"/>
<dbReference type="SUPFAM" id="SSF56801">
    <property type="entry name" value="Acetyl-CoA synthetase-like"/>
    <property type="match status" value="1"/>
</dbReference>
<dbReference type="Gene3D" id="3.40.50.12780">
    <property type="entry name" value="N-terminal domain of ligase-like"/>
    <property type="match status" value="1"/>
</dbReference>
<dbReference type="Pfam" id="PF00668">
    <property type="entry name" value="Condensation"/>
    <property type="match status" value="1"/>
</dbReference>
<sequence>MPRPDADEAALARIAQACGVAPESIEDVYACTPIQLAMIEPSRSEVFHLVMSFGPTADMDRFCDALQHVVSLNSVLRTRIVEHDGSKVQVVLKDQHVTERRSGDVEEFLRRAGTAPRQCVGLPLFSSIFLGRELVVSIHHAIMDHWSMTTCMQGDVAAAYLGRPPPLRTPFKHFVQHCVAIDEAAARQFWKPRFKGVPGIYPRPKDGYLPCASQRPPLKITLGGSTGSPGRKPKAHLPYYSEAAWAITCSVYANTNSVAYGYVLSGRSKALDGAEDTLGLTIAEVPVQVTLQGSMTVGQLIKDRAASLRQLQGCSSLQYGMDKIASVSEAAGIAAGCQALFNIRPFTDVDVDVDVDMDPDRHTRDPRPDAGISFQRIQWLRGSFPLQLVLNILDDGVRVETRADELVIPGVQLDRVLHQYAHTLRLLTEVPPDTKLGSLPLLSAQDRDEIFRWHDTRGMGGDDPKADVPRDGIISLSRDFLHLGINSKSQLWIVEPQTPFNLVPIGAVGEVLMRQAPGAEENHAMGESIPAPPWWYESLRHSGTTTKRTTDPACHDGTRFLRTGDLARYNPDGSIAFIGRLENRVMLRGQQIQLEDIERALMECDKVQGAITLLKIVQGRTHLVALVSLSARAAEPGANDNVQEHQNSPTINGSGMGEGLEEAAHENFDLVSVCAFAKSRLPSERVPTLWYVVGRGPRTPAVMLDRVAAKEWAKTASPQRVSTA</sequence>
<accession>A0A2P5HYB1</accession>
<protein>
    <recommendedName>
        <fullName evidence="5">Condensation domain-containing protein</fullName>
    </recommendedName>
</protein>
<dbReference type="GO" id="GO:0003824">
    <property type="term" value="F:catalytic activity"/>
    <property type="evidence" value="ECO:0007669"/>
    <property type="project" value="InterPro"/>
</dbReference>
<keyword evidence="1" id="KW-0596">Phosphopantetheine</keyword>
<evidence type="ECO:0000256" key="1">
    <source>
        <dbReference type="ARBA" id="ARBA00022450"/>
    </source>
</evidence>
<evidence type="ECO:0000313" key="6">
    <source>
        <dbReference type="EMBL" id="POS75238.1"/>
    </source>
</evidence>
<evidence type="ECO:0000256" key="3">
    <source>
        <dbReference type="ARBA" id="ARBA00022598"/>
    </source>
</evidence>
<dbReference type="OrthoDB" id="416786at2759"/>
<proteinExistence type="inferred from homology"/>
<gene>
    <name evidence="6" type="ORF">DHEL01_v206362</name>
</gene>
<dbReference type="InterPro" id="IPR001242">
    <property type="entry name" value="Condensation_dom"/>
</dbReference>
<feature type="domain" description="Condensation" evidence="5">
    <location>
        <begin position="26"/>
        <end position="314"/>
    </location>
</feature>
<dbReference type="GO" id="GO:0043041">
    <property type="term" value="P:amino acid activation for nonribosomal peptide biosynthetic process"/>
    <property type="evidence" value="ECO:0007669"/>
    <property type="project" value="TreeGrafter"/>
</dbReference>
<comment type="caution">
    <text evidence="6">The sequence shown here is derived from an EMBL/GenBank/DDBJ whole genome shotgun (WGS) entry which is preliminary data.</text>
</comment>
<dbReference type="InterPro" id="IPR023213">
    <property type="entry name" value="CAT-like_dom_sf"/>
</dbReference>
<keyword evidence="3" id="KW-0436">Ligase</keyword>
<dbReference type="InterPro" id="IPR045851">
    <property type="entry name" value="AMP-bd_C_sf"/>
</dbReference>
<keyword evidence="7" id="KW-1185">Reference proteome</keyword>
<dbReference type="Proteomes" id="UP000094444">
    <property type="component" value="Unassembled WGS sequence"/>
</dbReference>
<dbReference type="PANTHER" id="PTHR45527:SF11">
    <property type="entry name" value="NONRIBOSOMAL PEPTIDE SYNTHETASE 5"/>
    <property type="match status" value="1"/>
</dbReference>
<comment type="similarity">
    <text evidence="4">Belongs to the NRP synthetase family.</text>
</comment>
<dbReference type="Gene3D" id="3.30.559.30">
    <property type="entry name" value="Nonribosomal peptide synthetase, condensation domain"/>
    <property type="match status" value="1"/>
</dbReference>
<reference evidence="6" key="1">
    <citation type="submission" date="2017-09" db="EMBL/GenBank/DDBJ databases">
        <title>Polyketide synthases of a Diaporthe helianthi virulent isolate.</title>
        <authorList>
            <person name="Baroncelli R."/>
        </authorList>
    </citation>
    <scope>NUCLEOTIDE SEQUENCE [LARGE SCALE GENOMIC DNA]</scope>
    <source>
        <strain evidence="6">7/96</strain>
    </source>
</reference>
<organism evidence="6 7">
    <name type="scientific">Diaporthe helianthi</name>
    <dbReference type="NCBI Taxonomy" id="158607"/>
    <lineage>
        <taxon>Eukaryota</taxon>
        <taxon>Fungi</taxon>
        <taxon>Dikarya</taxon>
        <taxon>Ascomycota</taxon>
        <taxon>Pezizomycotina</taxon>
        <taxon>Sordariomycetes</taxon>
        <taxon>Sordariomycetidae</taxon>
        <taxon>Diaporthales</taxon>
        <taxon>Diaporthaceae</taxon>
        <taxon>Diaporthe</taxon>
    </lineage>
</organism>
<keyword evidence="2" id="KW-0597">Phosphoprotein</keyword>
<dbReference type="EMBL" id="MAVT02000512">
    <property type="protein sequence ID" value="POS75238.1"/>
    <property type="molecule type" value="Genomic_DNA"/>
</dbReference>
<dbReference type="GO" id="GO:0044550">
    <property type="term" value="P:secondary metabolite biosynthetic process"/>
    <property type="evidence" value="ECO:0007669"/>
    <property type="project" value="TreeGrafter"/>
</dbReference>
<dbReference type="PANTHER" id="PTHR45527">
    <property type="entry name" value="NONRIBOSOMAL PEPTIDE SYNTHETASE"/>
    <property type="match status" value="1"/>
</dbReference>
<evidence type="ECO:0000256" key="4">
    <source>
        <dbReference type="ARBA" id="ARBA00029454"/>
    </source>
</evidence>
<dbReference type="GO" id="GO:0005737">
    <property type="term" value="C:cytoplasm"/>
    <property type="evidence" value="ECO:0007669"/>
    <property type="project" value="TreeGrafter"/>
</dbReference>
<dbReference type="Gene3D" id="3.30.300.30">
    <property type="match status" value="1"/>
</dbReference>
<name>A0A2P5HYB1_DIAHE</name>
<dbReference type="InParanoid" id="A0A2P5HYB1"/>
<dbReference type="InterPro" id="IPR042099">
    <property type="entry name" value="ANL_N_sf"/>
</dbReference>
<dbReference type="Gene3D" id="3.30.559.10">
    <property type="entry name" value="Chloramphenicol acetyltransferase-like domain"/>
    <property type="match status" value="1"/>
</dbReference>
<dbReference type="SUPFAM" id="SSF52777">
    <property type="entry name" value="CoA-dependent acyltransferases"/>
    <property type="match status" value="2"/>
</dbReference>
<dbReference type="AlphaFoldDB" id="A0A2P5HYB1"/>
<evidence type="ECO:0000259" key="5">
    <source>
        <dbReference type="Pfam" id="PF00668"/>
    </source>
</evidence>
<evidence type="ECO:0000256" key="2">
    <source>
        <dbReference type="ARBA" id="ARBA00022553"/>
    </source>
</evidence>